<dbReference type="InterPro" id="IPR013083">
    <property type="entry name" value="Znf_RING/FYVE/PHD"/>
</dbReference>
<dbReference type="AlphaFoldDB" id="A0AAV8DIL7"/>
<sequence>MPVQGEGAGSPPTLFITRLLARASRSRWYIFLRHVYRYQNGTGPGSELSSSPFNSPAWLAFELAVLLTQIVITTVVMAVSNNERPFWPLRIWIFAYDVANLLSLPLLYWRHRHAAEVGNSTRYAEDVEQQGRNDELPRTTSYLMNKSRSCLELFYAMWFVMGNVWVFDSRLGTFNKAPKLHALCISLLAWNAIIYTLPFLLFLLLCCFVPMVNYILGYNMNLASSERGASDEQLSELPQWRFKGTNKSSNHRDENSECCICLAKYKERDELRRLPCSHVFHQQCVDRWLRIISSCPLCKQELKK</sequence>
<evidence type="ECO:0000259" key="3">
    <source>
        <dbReference type="PROSITE" id="PS50089"/>
    </source>
</evidence>
<dbReference type="InterPro" id="IPR001841">
    <property type="entry name" value="Znf_RING"/>
</dbReference>
<keyword evidence="1" id="KW-0862">Zinc</keyword>
<dbReference type="Pfam" id="PF13639">
    <property type="entry name" value="zf-RING_2"/>
    <property type="match status" value="1"/>
</dbReference>
<evidence type="ECO:0000313" key="6">
    <source>
        <dbReference type="Proteomes" id="UP001140206"/>
    </source>
</evidence>
<evidence type="ECO:0000313" key="5">
    <source>
        <dbReference type="EMBL" id="KAJ4768905.1"/>
    </source>
</evidence>
<keyword evidence="1" id="KW-0863">Zinc-finger</keyword>
<keyword evidence="2" id="KW-0812">Transmembrane</keyword>
<keyword evidence="6" id="KW-1185">Reference proteome</keyword>
<dbReference type="PANTHER" id="PTHR46225">
    <property type="entry name" value="C3H4 TYPE ZINC FINGER PROTEIN"/>
    <property type="match status" value="1"/>
</dbReference>
<organism evidence="5 6">
    <name type="scientific">Rhynchospora pubera</name>
    <dbReference type="NCBI Taxonomy" id="906938"/>
    <lineage>
        <taxon>Eukaryota</taxon>
        <taxon>Viridiplantae</taxon>
        <taxon>Streptophyta</taxon>
        <taxon>Embryophyta</taxon>
        <taxon>Tracheophyta</taxon>
        <taxon>Spermatophyta</taxon>
        <taxon>Magnoliopsida</taxon>
        <taxon>Liliopsida</taxon>
        <taxon>Poales</taxon>
        <taxon>Cyperaceae</taxon>
        <taxon>Cyperoideae</taxon>
        <taxon>Rhynchosporeae</taxon>
        <taxon>Rhynchospora</taxon>
    </lineage>
</organism>
<dbReference type="SMART" id="SM00184">
    <property type="entry name" value="RING"/>
    <property type="match status" value="1"/>
</dbReference>
<evidence type="ECO:0000256" key="1">
    <source>
        <dbReference type="PROSITE-ProRule" id="PRU00175"/>
    </source>
</evidence>
<keyword evidence="2" id="KW-1133">Transmembrane helix</keyword>
<feature type="domain" description="RING-type" evidence="3">
    <location>
        <begin position="258"/>
        <end position="299"/>
    </location>
</feature>
<dbReference type="CDD" id="cd16467">
    <property type="entry name" value="RING-H2_RNF6-like"/>
    <property type="match status" value="1"/>
</dbReference>
<feature type="transmembrane region" description="Helical" evidence="2">
    <location>
        <begin position="187"/>
        <end position="216"/>
    </location>
</feature>
<dbReference type="PANTHER" id="PTHR46225:SF1">
    <property type="entry name" value="RING_U-BOX SUPERFAMILY PROTEIN"/>
    <property type="match status" value="1"/>
</dbReference>
<name>A0AAV8DIL7_9POAL</name>
<dbReference type="Proteomes" id="UP001140206">
    <property type="component" value="Chromosome 4"/>
</dbReference>
<dbReference type="Proteomes" id="UP001140206">
    <property type="component" value="Chromosome 5"/>
</dbReference>
<dbReference type="SUPFAM" id="SSF57850">
    <property type="entry name" value="RING/U-box"/>
    <property type="match status" value="1"/>
</dbReference>
<reference evidence="5" key="1">
    <citation type="submission" date="2022-08" db="EMBL/GenBank/DDBJ databases">
        <authorList>
            <person name="Marques A."/>
        </authorList>
    </citation>
    <scope>NUCLEOTIDE SEQUENCE</scope>
    <source>
        <strain evidence="5">RhyPub2mFocal</strain>
        <tissue evidence="5">Leaves</tissue>
    </source>
</reference>
<evidence type="ECO:0000313" key="4">
    <source>
        <dbReference type="EMBL" id="KAJ4749305.1"/>
    </source>
</evidence>
<feature type="transmembrane region" description="Helical" evidence="2">
    <location>
        <begin position="57"/>
        <end position="79"/>
    </location>
</feature>
<keyword evidence="2" id="KW-0472">Membrane</keyword>
<proteinExistence type="predicted"/>
<protein>
    <submittedName>
        <fullName evidence="5">E3 ubiquitin-protein ligase</fullName>
    </submittedName>
</protein>
<gene>
    <name evidence="5" type="ORF">LUZ62_079280</name>
    <name evidence="4" type="ORF">LUZ62_083710</name>
</gene>
<evidence type="ECO:0000256" key="2">
    <source>
        <dbReference type="SAM" id="Phobius"/>
    </source>
</evidence>
<accession>A0AAV8DIL7</accession>
<feature type="transmembrane region" description="Helical" evidence="2">
    <location>
        <begin position="150"/>
        <end position="167"/>
    </location>
</feature>
<dbReference type="Gene3D" id="3.30.40.10">
    <property type="entry name" value="Zinc/RING finger domain, C3HC4 (zinc finger)"/>
    <property type="match status" value="1"/>
</dbReference>
<dbReference type="EMBL" id="JAMFTS010000004">
    <property type="protein sequence ID" value="KAJ4768905.1"/>
    <property type="molecule type" value="Genomic_DNA"/>
</dbReference>
<keyword evidence="1" id="KW-0479">Metal-binding</keyword>
<dbReference type="EMBL" id="JAMFTS010000005">
    <property type="protein sequence ID" value="KAJ4749305.1"/>
    <property type="molecule type" value="Genomic_DNA"/>
</dbReference>
<comment type="caution">
    <text evidence="5">The sequence shown here is derived from an EMBL/GenBank/DDBJ whole genome shotgun (WGS) entry which is preliminary data.</text>
</comment>
<dbReference type="GO" id="GO:0008270">
    <property type="term" value="F:zinc ion binding"/>
    <property type="evidence" value="ECO:0007669"/>
    <property type="project" value="UniProtKB-KW"/>
</dbReference>
<dbReference type="PROSITE" id="PS50089">
    <property type="entry name" value="ZF_RING_2"/>
    <property type="match status" value="1"/>
</dbReference>